<dbReference type="CDD" id="cd00211">
    <property type="entry name" value="PTS_IIA_fru"/>
    <property type="match status" value="1"/>
</dbReference>
<dbReference type="RefSeq" id="WP_034878156.1">
    <property type="nucleotide sequence ID" value="NZ_JOKG01000004.1"/>
</dbReference>
<dbReference type="eggNOG" id="COG1762">
    <property type="taxonomic scope" value="Bacteria"/>
</dbReference>
<dbReference type="PROSITE" id="PS00372">
    <property type="entry name" value="PTS_EIIA_TYPE_2_HIS"/>
    <property type="match status" value="1"/>
</dbReference>
<dbReference type="Proteomes" id="UP000028006">
    <property type="component" value="Unassembled WGS sequence"/>
</dbReference>
<dbReference type="SUPFAM" id="SSF55804">
    <property type="entry name" value="Phoshotransferase/anion transport protein"/>
    <property type="match status" value="1"/>
</dbReference>
<dbReference type="PANTHER" id="PTHR47738:SF1">
    <property type="entry name" value="NITROGEN REGULATORY PROTEIN"/>
    <property type="match status" value="1"/>
</dbReference>
<gene>
    <name evidence="2" type="ORF">GZ77_20165</name>
</gene>
<comment type="caution">
    <text evidence="2">The sequence shown here is derived from an EMBL/GenBank/DDBJ whole genome shotgun (WGS) entry which is preliminary data.</text>
</comment>
<dbReference type="PANTHER" id="PTHR47738">
    <property type="entry name" value="PTS SYSTEM FRUCTOSE-LIKE EIIA COMPONENT-RELATED"/>
    <property type="match status" value="1"/>
</dbReference>
<keyword evidence="3" id="KW-1185">Reference proteome</keyword>
<reference evidence="2 3" key="1">
    <citation type="submission" date="2014-06" db="EMBL/GenBank/DDBJ databases">
        <title>Whole Genome Sequences of Three Symbiotic Endozoicomonas Bacteria.</title>
        <authorList>
            <person name="Neave M.J."/>
            <person name="Apprill A."/>
            <person name="Voolstra C.R."/>
        </authorList>
    </citation>
    <scope>NUCLEOTIDE SEQUENCE [LARGE SCALE GENOMIC DNA]</scope>
    <source>
        <strain evidence="2 3">LMG 24815</strain>
    </source>
</reference>
<feature type="domain" description="PTS EIIA type-2" evidence="1">
    <location>
        <begin position="5"/>
        <end position="149"/>
    </location>
</feature>
<dbReference type="InterPro" id="IPR016152">
    <property type="entry name" value="PTrfase/Anion_transptr"/>
</dbReference>
<dbReference type="GO" id="GO:0009401">
    <property type="term" value="P:phosphoenolpyruvate-dependent sugar phosphotransferase system"/>
    <property type="evidence" value="ECO:0007669"/>
    <property type="project" value="InterPro"/>
</dbReference>
<evidence type="ECO:0000259" key="1">
    <source>
        <dbReference type="PROSITE" id="PS51094"/>
    </source>
</evidence>
<dbReference type="InterPro" id="IPR051541">
    <property type="entry name" value="PTS_SugarTrans_NitroReg"/>
</dbReference>
<proteinExistence type="predicted"/>
<protein>
    <submittedName>
        <fullName evidence="2">PTS fructose transporter subunit IIA</fullName>
    </submittedName>
</protein>
<accession>A0A081N2V8</accession>
<sequence>MIIQNILTPERTLHGVQGISKKKILEIIAEQISEHVPAINAKDLFNNLINRERLGTTGLGNGIALPHCRSKACPEPTGLFIRLSEPVDFDAVDREPVDLIFALIVPEESTQEHLDILKALAERFTDDYLISQVRSANSSESLYQILTAPA</sequence>
<dbReference type="NCBIfam" id="TIGR01419">
    <property type="entry name" value="nitro_reg_IIA"/>
    <property type="match status" value="1"/>
</dbReference>
<dbReference type="EMBL" id="JOKG01000004">
    <property type="protein sequence ID" value="KEQ12781.1"/>
    <property type="molecule type" value="Genomic_DNA"/>
</dbReference>
<dbReference type="GO" id="GO:0030295">
    <property type="term" value="F:protein kinase activator activity"/>
    <property type="evidence" value="ECO:0007669"/>
    <property type="project" value="TreeGrafter"/>
</dbReference>
<dbReference type="InterPro" id="IPR002178">
    <property type="entry name" value="PTS_EIIA_type-2_dom"/>
</dbReference>
<dbReference type="Gene3D" id="3.40.930.10">
    <property type="entry name" value="Mannitol-specific EII, Chain A"/>
    <property type="match status" value="1"/>
</dbReference>
<dbReference type="PROSITE" id="PS51094">
    <property type="entry name" value="PTS_EIIA_TYPE_2"/>
    <property type="match status" value="1"/>
</dbReference>
<dbReference type="GO" id="GO:0008982">
    <property type="term" value="F:protein-N(PI)-phosphohistidine-sugar phosphotransferase activity"/>
    <property type="evidence" value="ECO:0007669"/>
    <property type="project" value="InterPro"/>
</dbReference>
<dbReference type="InterPro" id="IPR006320">
    <property type="entry name" value="PTS_Nitro_regul"/>
</dbReference>
<dbReference type="AlphaFoldDB" id="A0A081N2V8"/>
<evidence type="ECO:0000313" key="2">
    <source>
        <dbReference type="EMBL" id="KEQ12781.1"/>
    </source>
</evidence>
<name>A0A081N2V8_9GAMM</name>
<organism evidence="2 3">
    <name type="scientific">Endozoicomonas montiporae</name>
    <dbReference type="NCBI Taxonomy" id="1027273"/>
    <lineage>
        <taxon>Bacteria</taxon>
        <taxon>Pseudomonadati</taxon>
        <taxon>Pseudomonadota</taxon>
        <taxon>Gammaproteobacteria</taxon>
        <taxon>Oceanospirillales</taxon>
        <taxon>Endozoicomonadaceae</taxon>
        <taxon>Endozoicomonas</taxon>
    </lineage>
</organism>
<evidence type="ECO:0000313" key="3">
    <source>
        <dbReference type="Proteomes" id="UP000028006"/>
    </source>
</evidence>
<dbReference type="Pfam" id="PF00359">
    <property type="entry name" value="PTS_EIIA_2"/>
    <property type="match status" value="1"/>
</dbReference>